<organism evidence="1 2">
    <name type="scientific">Polarella glacialis</name>
    <name type="common">Dinoflagellate</name>
    <dbReference type="NCBI Taxonomy" id="89957"/>
    <lineage>
        <taxon>Eukaryota</taxon>
        <taxon>Sar</taxon>
        <taxon>Alveolata</taxon>
        <taxon>Dinophyceae</taxon>
        <taxon>Suessiales</taxon>
        <taxon>Suessiaceae</taxon>
        <taxon>Polarella</taxon>
    </lineage>
</organism>
<dbReference type="Proteomes" id="UP000654075">
    <property type="component" value="Unassembled WGS sequence"/>
</dbReference>
<dbReference type="AlphaFoldDB" id="A0A813E8J8"/>
<protein>
    <submittedName>
        <fullName evidence="1">Uncharacterized protein</fullName>
    </submittedName>
</protein>
<gene>
    <name evidence="1" type="ORF">PGLA1383_LOCUS15889</name>
</gene>
<name>A0A813E8J8_POLGL</name>
<comment type="caution">
    <text evidence="1">The sequence shown here is derived from an EMBL/GenBank/DDBJ whole genome shotgun (WGS) entry which is preliminary data.</text>
</comment>
<reference evidence="1" key="1">
    <citation type="submission" date="2021-02" db="EMBL/GenBank/DDBJ databases">
        <authorList>
            <person name="Dougan E. K."/>
            <person name="Rhodes N."/>
            <person name="Thang M."/>
            <person name="Chan C."/>
        </authorList>
    </citation>
    <scope>NUCLEOTIDE SEQUENCE</scope>
</reference>
<sequence length="147" mass="16404">MLEQLVVEAACCGLELHAGKTKNLSSKVARSEAESAPKVVVGGLSEDILRFQGKTKYLGRQVSFNQTHKTEVDSRIKVAWGRFFANRDVLCNKAYPLQQRLRLFNSVVTPTILYGSGCWVLTQETASSLRKLRDGCFAPFSRREGVH</sequence>
<dbReference type="EMBL" id="CAJNNV010009492">
    <property type="protein sequence ID" value="CAE8597437.1"/>
    <property type="molecule type" value="Genomic_DNA"/>
</dbReference>
<evidence type="ECO:0000313" key="1">
    <source>
        <dbReference type="EMBL" id="CAE8597437.1"/>
    </source>
</evidence>
<proteinExistence type="predicted"/>
<evidence type="ECO:0000313" key="2">
    <source>
        <dbReference type="Proteomes" id="UP000654075"/>
    </source>
</evidence>
<accession>A0A813E8J8</accession>
<keyword evidence="2" id="KW-1185">Reference proteome</keyword>
<dbReference type="OrthoDB" id="410404at2759"/>